<comment type="function">
    <text evidence="12">Putative RNA polymerase II subunit B1 C-terminal domain (CTD) phosphatase involved in RNA polymerase II transcription regulation.</text>
</comment>
<reference evidence="15 16" key="1">
    <citation type="submission" date="2015-03" db="EMBL/GenBank/DDBJ databases">
        <authorList>
            <person name="Morales-Cruz A."/>
            <person name="Amrine K.C."/>
            <person name="Cantu D."/>
        </authorList>
    </citation>
    <scope>NUCLEOTIDE SEQUENCE [LARGE SCALE GENOMIC DNA]</scope>
    <source>
        <strain evidence="15">DS831</strain>
    </source>
</reference>
<comment type="subcellular location">
    <subcellularLocation>
        <location evidence="1 12">Nucleus</location>
    </subcellularLocation>
</comment>
<dbReference type="PANTHER" id="PTHR14732:SF0">
    <property type="entry name" value="RNA POLYMERASE II SUBUNIT B1 CTD PHOSPHATASE RPAP2-RELATED"/>
    <property type="match status" value="1"/>
</dbReference>
<comment type="similarity">
    <text evidence="2 11 12">Belongs to the RPAP2 family.</text>
</comment>
<feature type="domain" description="RTR1-type" evidence="14">
    <location>
        <begin position="106"/>
        <end position="192"/>
    </location>
</feature>
<evidence type="ECO:0000313" key="16">
    <source>
        <dbReference type="Proteomes" id="UP000034182"/>
    </source>
</evidence>
<protein>
    <recommendedName>
        <fullName evidence="12">RNA polymerase II subunit B1 CTD phosphatase RPAP2 homolog</fullName>
        <ecNumber evidence="12">3.1.3.16</ecNumber>
    </recommendedName>
</protein>
<evidence type="ECO:0000259" key="14">
    <source>
        <dbReference type="PROSITE" id="PS51479"/>
    </source>
</evidence>
<dbReference type="EC" id="3.1.3.16" evidence="12"/>
<feature type="region of interest" description="Disordered" evidence="13">
    <location>
        <begin position="1"/>
        <end position="52"/>
    </location>
</feature>
<dbReference type="InterPro" id="IPR038534">
    <property type="entry name" value="Rtr1/RPAP2_sf"/>
</dbReference>
<keyword evidence="4 12" id="KW-0863">Zinc-finger</keyword>
<dbReference type="PANTHER" id="PTHR14732">
    <property type="entry name" value="RNA POLYMERASE II SUBUNIT B1 CTD PHOSPHATASE RPAP2-RELATED"/>
    <property type="match status" value="1"/>
</dbReference>
<keyword evidence="6 12" id="KW-0862">Zinc</keyword>
<proteinExistence type="inferred from homology"/>
<comment type="catalytic activity">
    <reaction evidence="9 12">
        <text>O-phospho-L-seryl-[protein] + H2O = L-seryl-[protein] + phosphate</text>
        <dbReference type="Rhea" id="RHEA:20629"/>
        <dbReference type="Rhea" id="RHEA-COMP:9863"/>
        <dbReference type="Rhea" id="RHEA-COMP:11604"/>
        <dbReference type="ChEBI" id="CHEBI:15377"/>
        <dbReference type="ChEBI" id="CHEBI:29999"/>
        <dbReference type="ChEBI" id="CHEBI:43474"/>
        <dbReference type="ChEBI" id="CHEBI:83421"/>
        <dbReference type="EC" id="3.1.3.16"/>
    </reaction>
</comment>
<evidence type="ECO:0000256" key="1">
    <source>
        <dbReference type="ARBA" id="ARBA00004123"/>
    </source>
</evidence>
<dbReference type="AlphaFoldDB" id="A0A0G2HCF9"/>
<dbReference type="InterPro" id="IPR039693">
    <property type="entry name" value="Rtr1/RPAP2"/>
</dbReference>
<dbReference type="Gene3D" id="1.25.40.820">
    <property type="match status" value="1"/>
</dbReference>
<dbReference type="PROSITE" id="PS51479">
    <property type="entry name" value="ZF_RTR1"/>
    <property type="match status" value="1"/>
</dbReference>
<feature type="region of interest" description="Disordered" evidence="13">
    <location>
        <begin position="274"/>
        <end position="312"/>
    </location>
</feature>
<evidence type="ECO:0000313" key="15">
    <source>
        <dbReference type="EMBL" id="KKY26240.1"/>
    </source>
</evidence>
<sequence>MAPPKFDGSALPKSILKKISSPQAGKPPPAASAPPRQPSQAEQQEPQAARDKRNREIALYHAHLIQQQKDVEAQILDAIVQLIDFPSSPNADPMSPSHDDASMFKALIANFQPSDYDSLLEERKCADKCGYVLCPNRPKVDANAGKNKFIVKGRQLQVVPREKLELWCSDDCARRALFVKVQLNEEPAWLRRAGVAPQLELMADRPGPKSPPDLNSVMSGLSLGAAQPSAWARSADDAQGLDWAMADLALERGEQSMSARSAGLVKDSIHENRAISQPSAPGPAGHMSIEGYEPRTNMKSGIGRDEDGDWIL</sequence>
<name>A0A0G2HCF9_9PEZI</name>
<keyword evidence="3 12" id="KW-0479">Metal-binding</keyword>
<dbReference type="GO" id="GO:0008270">
    <property type="term" value="F:zinc ion binding"/>
    <property type="evidence" value="ECO:0007669"/>
    <property type="project" value="UniProtKB-KW"/>
</dbReference>
<keyword evidence="7 12" id="KW-0904">Protein phosphatase</keyword>
<comment type="caution">
    <text evidence="15">The sequence shown here is derived from an EMBL/GenBank/DDBJ whole genome shotgun (WGS) entry which is preliminary data.</text>
</comment>
<keyword evidence="8 12" id="KW-0539">Nucleus</keyword>
<dbReference type="GO" id="GO:0005737">
    <property type="term" value="C:cytoplasm"/>
    <property type="evidence" value="ECO:0007669"/>
    <property type="project" value="TreeGrafter"/>
</dbReference>
<dbReference type="GO" id="GO:0043175">
    <property type="term" value="F:RNA polymerase core enzyme binding"/>
    <property type="evidence" value="ECO:0007669"/>
    <property type="project" value="UniProtKB-UniRule"/>
</dbReference>
<organism evidence="15 16">
    <name type="scientific">Diplodia seriata</name>
    <dbReference type="NCBI Taxonomy" id="420778"/>
    <lineage>
        <taxon>Eukaryota</taxon>
        <taxon>Fungi</taxon>
        <taxon>Dikarya</taxon>
        <taxon>Ascomycota</taxon>
        <taxon>Pezizomycotina</taxon>
        <taxon>Dothideomycetes</taxon>
        <taxon>Dothideomycetes incertae sedis</taxon>
        <taxon>Botryosphaeriales</taxon>
        <taxon>Botryosphaeriaceae</taxon>
        <taxon>Diplodia</taxon>
    </lineage>
</organism>
<evidence type="ECO:0000256" key="6">
    <source>
        <dbReference type="ARBA" id="ARBA00022833"/>
    </source>
</evidence>
<feature type="compositionally biased region" description="Low complexity" evidence="13">
    <location>
        <begin position="38"/>
        <end position="47"/>
    </location>
</feature>
<dbReference type="InterPro" id="IPR007308">
    <property type="entry name" value="Rtr1/RPAP2_dom"/>
</dbReference>
<gene>
    <name evidence="15" type="ORF">UCDDS831_g01751</name>
</gene>
<feature type="compositionally biased region" description="Pro residues" evidence="13">
    <location>
        <begin position="25"/>
        <end position="37"/>
    </location>
</feature>
<dbReference type="EMBL" id="LAQI01000033">
    <property type="protein sequence ID" value="KKY26240.1"/>
    <property type="molecule type" value="Genomic_DNA"/>
</dbReference>
<keyword evidence="5 12" id="KW-0378">Hydrolase</keyword>
<evidence type="ECO:0000256" key="4">
    <source>
        <dbReference type="ARBA" id="ARBA00022771"/>
    </source>
</evidence>
<evidence type="ECO:0000256" key="8">
    <source>
        <dbReference type="ARBA" id="ARBA00023242"/>
    </source>
</evidence>
<evidence type="ECO:0000256" key="10">
    <source>
        <dbReference type="ARBA" id="ARBA00048336"/>
    </source>
</evidence>
<evidence type="ECO:0000256" key="11">
    <source>
        <dbReference type="PROSITE-ProRule" id="PRU00812"/>
    </source>
</evidence>
<evidence type="ECO:0000256" key="3">
    <source>
        <dbReference type="ARBA" id="ARBA00022723"/>
    </source>
</evidence>
<accession>A0A0G2HCF9</accession>
<evidence type="ECO:0000256" key="2">
    <source>
        <dbReference type="ARBA" id="ARBA00005676"/>
    </source>
</evidence>
<reference evidence="15 16" key="2">
    <citation type="submission" date="2015-05" db="EMBL/GenBank/DDBJ databases">
        <title>Distinctive expansion of gene families associated with plant cell wall degradation and secondary metabolism in the genomes of grapevine trunk pathogens.</title>
        <authorList>
            <person name="Lawrence D.P."/>
            <person name="Travadon R."/>
            <person name="Rolshausen P.E."/>
            <person name="Baumgartner K."/>
        </authorList>
    </citation>
    <scope>NUCLEOTIDE SEQUENCE [LARGE SCALE GENOMIC DNA]</scope>
    <source>
        <strain evidence="15">DS831</strain>
    </source>
</reference>
<evidence type="ECO:0000256" key="9">
    <source>
        <dbReference type="ARBA" id="ARBA00047761"/>
    </source>
</evidence>
<evidence type="ECO:0000256" key="7">
    <source>
        <dbReference type="ARBA" id="ARBA00022912"/>
    </source>
</evidence>
<dbReference type="GO" id="GO:0005634">
    <property type="term" value="C:nucleus"/>
    <property type="evidence" value="ECO:0007669"/>
    <property type="project" value="UniProtKB-SubCell"/>
</dbReference>
<evidence type="ECO:0000256" key="12">
    <source>
        <dbReference type="RuleBase" id="RU367080"/>
    </source>
</evidence>
<dbReference type="Pfam" id="PF04181">
    <property type="entry name" value="RPAP2_Rtr1"/>
    <property type="match status" value="1"/>
</dbReference>
<dbReference type="Proteomes" id="UP000034182">
    <property type="component" value="Unassembled WGS sequence"/>
</dbReference>
<comment type="catalytic activity">
    <reaction evidence="10 12">
        <text>O-phospho-L-threonyl-[protein] + H2O = L-threonyl-[protein] + phosphate</text>
        <dbReference type="Rhea" id="RHEA:47004"/>
        <dbReference type="Rhea" id="RHEA-COMP:11060"/>
        <dbReference type="Rhea" id="RHEA-COMP:11605"/>
        <dbReference type="ChEBI" id="CHEBI:15377"/>
        <dbReference type="ChEBI" id="CHEBI:30013"/>
        <dbReference type="ChEBI" id="CHEBI:43474"/>
        <dbReference type="ChEBI" id="CHEBI:61977"/>
        <dbReference type="EC" id="3.1.3.16"/>
    </reaction>
</comment>
<evidence type="ECO:0000256" key="5">
    <source>
        <dbReference type="ARBA" id="ARBA00022801"/>
    </source>
</evidence>
<dbReference type="GO" id="GO:0008420">
    <property type="term" value="F:RNA polymerase II CTD heptapeptide repeat phosphatase activity"/>
    <property type="evidence" value="ECO:0007669"/>
    <property type="project" value="UniProtKB-UniRule"/>
</dbReference>
<evidence type="ECO:0000256" key="13">
    <source>
        <dbReference type="SAM" id="MobiDB-lite"/>
    </source>
</evidence>